<feature type="compositionally biased region" description="Polar residues" evidence="11">
    <location>
        <begin position="90"/>
        <end position="103"/>
    </location>
</feature>
<comment type="caution">
    <text evidence="13">The sequence shown here is derived from an EMBL/GenBank/DDBJ whole genome shotgun (WGS) entry which is preliminary data.</text>
</comment>
<protein>
    <recommendedName>
        <fullName evidence="12">Rhodanese domain-containing protein</fullName>
    </recommendedName>
</protein>
<sequence>MSFSRSIGSAKYTEARFPKNPKYEHIKRKLDTGHSVTKYMERLADIKKNYRYQKDEIFKRLKVETLAQLILQVSIISDQSESDEIESQVTEESLSLASESDTQSPSEESSKASSPLCSPAVEDSDVCSTERSLLISVINGVGEMDLKLKDDNLGIKAVYKNMPPEKPCPDCPYLLLDLRDREEFDSCHIISAHSFPSVMLLRTMNPFTKEILEYKNRPGKIIIIYDEDERIAVQAATSMCQRGIDNLFMLSGGLKVVAQTFPEGMTTGTFPASCWASPPTSRRKKSAAPPPPQRQPAAAETRCWFTEDELVKIQERLDKLLPYSNSSSKTISVRKKPDLSTCVSTAACSHVCSHVCSRVCSRVLWRHFSHQLDVQLSDVSEAQHQSPEDTVEIERQSRPGWKRRLLQ</sequence>
<dbReference type="EMBL" id="SWLE01000004">
    <property type="protein sequence ID" value="TNN00262.1"/>
    <property type="molecule type" value="Genomic_DNA"/>
</dbReference>
<dbReference type="PANTHER" id="PTHR44390">
    <property type="entry name" value="CENTROSOMAL PROTEIN OF 41 KDA"/>
    <property type="match status" value="1"/>
</dbReference>
<dbReference type="Pfam" id="PF00581">
    <property type="entry name" value="Rhodanese"/>
    <property type="match status" value="1"/>
</dbReference>
<dbReference type="InterPro" id="IPR036873">
    <property type="entry name" value="Rhodanese-like_dom_sf"/>
</dbReference>
<keyword evidence="6" id="KW-0653">Protein transport</keyword>
<evidence type="ECO:0000256" key="5">
    <source>
        <dbReference type="ARBA" id="ARBA00022794"/>
    </source>
</evidence>
<evidence type="ECO:0000256" key="3">
    <source>
        <dbReference type="ARBA" id="ARBA00022448"/>
    </source>
</evidence>
<accession>A0A4Z2C7R7</accession>
<evidence type="ECO:0000259" key="12">
    <source>
        <dbReference type="PROSITE" id="PS50206"/>
    </source>
</evidence>
<feature type="compositionally biased region" description="Low complexity" evidence="11">
    <location>
        <begin position="104"/>
        <end position="120"/>
    </location>
</feature>
<dbReference type="PROSITE" id="PS50206">
    <property type="entry name" value="RHODANESE_3"/>
    <property type="match status" value="1"/>
</dbReference>
<dbReference type="AlphaFoldDB" id="A0A4Z2C7R7"/>
<keyword evidence="9" id="KW-0966">Cell projection</keyword>
<proteinExistence type="inferred from homology"/>
<keyword evidence="14" id="KW-1185">Reference proteome</keyword>
<dbReference type="SUPFAM" id="SSF52821">
    <property type="entry name" value="Rhodanese/Cell cycle control phosphatase"/>
    <property type="match status" value="1"/>
</dbReference>
<dbReference type="InterPro" id="IPR001763">
    <property type="entry name" value="Rhodanese-like_dom"/>
</dbReference>
<organism evidence="13 14">
    <name type="scientific">Takifugu bimaculatus</name>
    <dbReference type="NCBI Taxonomy" id="433685"/>
    <lineage>
        <taxon>Eukaryota</taxon>
        <taxon>Metazoa</taxon>
        <taxon>Chordata</taxon>
        <taxon>Craniata</taxon>
        <taxon>Vertebrata</taxon>
        <taxon>Euteleostomi</taxon>
        <taxon>Actinopterygii</taxon>
        <taxon>Neopterygii</taxon>
        <taxon>Teleostei</taxon>
        <taxon>Neoteleostei</taxon>
        <taxon>Acanthomorphata</taxon>
        <taxon>Eupercaria</taxon>
        <taxon>Tetraodontiformes</taxon>
        <taxon>Tetradontoidea</taxon>
        <taxon>Tetraodontidae</taxon>
        <taxon>Takifugu</taxon>
    </lineage>
</organism>
<dbReference type="PANTHER" id="PTHR44390:SF1">
    <property type="entry name" value="CENTROSOMAL PROTEIN OF 41 KDA"/>
    <property type="match status" value="1"/>
</dbReference>
<keyword evidence="3" id="KW-0813">Transport</keyword>
<evidence type="ECO:0000256" key="4">
    <source>
        <dbReference type="ARBA" id="ARBA00022490"/>
    </source>
</evidence>
<evidence type="ECO:0000313" key="13">
    <source>
        <dbReference type="EMBL" id="TNN00262.1"/>
    </source>
</evidence>
<keyword evidence="5" id="KW-0970">Cilium biogenesis/degradation</keyword>
<evidence type="ECO:0000256" key="11">
    <source>
        <dbReference type="SAM" id="MobiDB-lite"/>
    </source>
</evidence>
<evidence type="ECO:0000256" key="10">
    <source>
        <dbReference type="ARBA" id="ARBA00038465"/>
    </source>
</evidence>
<dbReference type="Gene3D" id="3.40.250.10">
    <property type="entry name" value="Rhodanese-like domain"/>
    <property type="match status" value="1"/>
</dbReference>
<dbReference type="GO" id="GO:0036064">
    <property type="term" value="C:ciliary basal body"/>
    <property type="evidence" value="ECO:0007669"/>
    <property type="project" value="TreeGrafter"/>
</dbReference>
<dbReference type="CDD" id="cd00158">
    <property type="entry name" value="RHOD"/>
    <property type="match status" value="1"/>
</dbReference>
<dbReference type="GO" id="GO:0005813">
    <property type="term" value="C:centrosome"/>
    <property type="evidence" value="ECO:0007669"/>
    <property type="project" value="UniProtKB-SubCell"/>
</dbReference>
<evidence type="ECO:0000256" key="2">
    <source>
        <dbReference type="ARBA" id="ARBA00004300"/>
    </source>
</evidence>
<evidence type="ECO:0000256" key="8">
    <source>
        <dbReference type="ARBA" id="ARBA00023212"/>
    </source>
</evidence>
<comment type="similarity">
    <text evidence="10">Belongs to the CEP41 family.</text>
</comment>
<name>A0A4Z2C7R7_9TELE</name>
<feature type="region of interest" description="Disordered" evidence="11">
    <location>
        <begin position="81"/>
        <end position="121"/>
    </location>
</feature>
<comment type="subcellular location">
    <subcellularLocation>
        <location evidence="1">Cytoplasm</location>
        <location evidence="1">Cytoskeleton</location>
        <location evidence="1">Cilium basal body</location>
    </subcellularLocation>
    <subcellularLocation>
        <location evidence="2">Cytoplasm</location>
        <location evidence="2">Cytoskeleton</location>
        <location evidence="2">Microtubule organizing center</location>
        <location evidence="2">Centrosome</location>
    </subcellularLocation>
</comment>
<keyword evidence="7" id="KW-0969">Cilium</keyword>
<evidence type="ECO:0000256" key="6">
    <source>
        <dbReference type="ARBA" id="ARBA00022927"/>
    </source>
</evidence>
<dbReference type="Proteomes" id="UP000516260">
    <property type="component" value="Chromosome 12"/>
</dbReference>
<feature type="domain" description="Rhodanese" evidence="12">
    <location>
        <begin position="169"/>
        <end position="266"/>
    </location>
</feature>
<dbReference type="InterPro" id="IPR051889">
    <property type="entry name" value="CEP41"/>
</dbReference>
<keyword evidence="4" id="KW-0963">Cytoplasm</keyword>
<evidence type="ECO:0000313" key="14">
    <source>
        <dbReference type="Proteomes" id="UP000516260"/>
    </source>
</evidence>
<feature type="region of interest" description="Disordered" evidence="11">
    <location>
        <begin position="272"/>
        <end position="299"/>
    </location>
</feature>
<reference evidence="13 14" key="1">
    <citation type="submission" date="2019-04" db="EMBL/GenBank/DDBJ databases">
        <title>The sequence and de novo assembly of Takifugu bimaculatus genome using PacBio and Hi-C technologies.</title>
        <authorList>
            <person name="Xu P."/>
            <person name="Liu B."/>
            <person name="Zhou Z."/>
        </authorList>
    </citation>
    <scope>NUCLEOTIDE SEQUENCE [LARGE SCALE GENOMIC DNA]</scope>
    <source>
        <strain evidence="13">TB-2018</strain>
        <tissue evidence="13">Muscle</tissue>
    </source>
</reference>
<evidence type="ECO:0000256" key="7">
    <source>
        <dbReference type="ARBA" id="ARBA00023069"/>
    </source>
</evidence>
<keyword evidence="8" id="KW-0206">Cytoskeleton</keyword>
<dbReference type="GO" id="GO:0015031">
    <property type="term" value="P:protein transport"/>
    <property type="evidence" value="ECO:0007669"/>
    <property type="project" value="UniProtKB-KW"/>
</dbReference>
<gene>
    <name evidence="13" type="ORF">fugu_011508</name>
</gene>
<dbReference type="GO" id="GO:0060271">
    <property type="term" value="P:cilium assembly"/>
    <property type="evidence" value="ECO:0007669"/>
    <property type="project" value="TreeGrafter"/>
</dbReference>
<evidence type="ECO:0000256" key="9">
    <source>
        <dbReference type="ARBA" id="ARBA00023273"/>
    </source>
</evidence>
<evidence type="ECO:0000256" key="1">
    <source>
        <dbReference type="ARBA" id="ARBA00004120"/>
    </source>
</evidence>
<feature type="region of interest" description="Disordered" evidence="11">
    <location>
        <begin position="379"/>
        <end position="407"/>
    </location>
</feature>